<feature type="binding site" evidence="2">
    <location>
        <position position="101"/>
    </location>
    <ligand>
        <name>Fe cation</name>
        <dbReference type="ChEBI" id="CHEBI:24875"/>
    </ligand>
</feature>
<feature type="binding site" evidence="2">
    <location>
        <position position="103"/>
    </location>
    <ligand>
        <name>Fe cation</name>
        <dbReference type="ChEBI" id="CHEBI:24875"/>
    </ligand>
</feature>
<feature type="binding site" evidence="2">
    <location>
        <position position="59"/>
    </location>
    <ligand>
        <name>Fe cation</name>
        <dbReference type="ChEBI" id="CHEBI:24875"/>
    </ligand>
</feature>
<dbReference type="PIRSF" id="PIRSF006232">
    <property type="entry name" value="Pirin"/>
    <property type="match status" value="1"/>
</dbReference>
<sequence length="232" mass="26033">MFTIRKSNERGLAEHGWLKSKHTFSFAEYYDPAHMGFGPLRVINEDRIAGGTGFGTHPHNDMEIISYVISGGLKHKDSMGNETIIKPGEVQRMSAGTGIRHSEYNEKENEETHFFQIWIMPERRGITPSYGQKSFEKELNSQKLVHVISKDGRNGSISMNQDANVYISRLNAGESFSFELPEYRRLWVQLIKGSVEVNGQKLEAGDAASAVDITAADFKSSADSEMILFDLP</sequence>
<dbReference type="AlphaFoldDB" id="A0A150WSK9"/>
<dbReference type="EMBL" id="LUKE01000001">
    <property type="protein sequence ID" value="KYG67481.1"/>
    <property type="molecule type" value="Genomic_DNA"/>
</dbReference>
<dbReference type="Pfam" id="PF02678">
    <property type="entry name" value="Pirin"/>
    <property type="match status" value="1"/>
</dbReference>
<evidence type="ECO:0000256" key="2">
    <source>
        <dbReference type="PIRSR" id="PIRSR006232-1"/>
    </source>
</evidence>
<dbReference type="Pfam" id="PF17954">
    <property type="entry name" value="Pirin_C_2"/>
    <property type="match status" value="1"/>
</dbReference>
<evidence type="ECO:0000313" key="7">
    <source>
        <dbReference type="Proteomes" id="UP000075320"/>
    </source>
</evidence>
<dbReference type="GO" id="GO:0046872">
    <property type="term" value="F:metal ion binding"/>
    <property type="evidence" value="ECO:0007669"/>
    <property type="project" value="UniProtKB-KW"/>
</dbReference>
<comment type="caution">
    <text evidence="6">The sequence shown here is derived from an EMBL/GenBank/DDBJ whole genome shotgun (WGS) entry which is preliminary data.</text>
</comment>
<dbReference type="InterPro" id="IPR003829">
    <property type="entry name" value="Pirin_N_dom"/>
</dbReference>
<dbReference type="PANTHER" id="PTHR43212">
    <property type="entry name" value="QUERCETIN 2,3-DIOXYGENASE"/>
    <property type="match status" value="1"/>
</dbReference>
<accession>A0A150WSK9</accession>
<evidence type="ECO:0000259" key="4">
    <source>
        <dbReference type="Pfam" id="PF02678"/>
    </source>
</evidence>
<comment type="cofactor">
    <cofactor evidence="2">
        <name>Fe cation</name>
        <dbReference type="ChEBI" id="CHEBI:24875"/>
    </cofactor>
    <text evidence="2">Binds 1 Fe cation per subunit.</text>
</comment>
<evidence type="ECO:0000256" key="1">
    <source>
        <dbReference type="ARBA" id="ARBA00008416"/>
    </source>
</evidence>
<dbReference type="InterPro" id="IPR041602">
    <property type="entry name" value="Quercetinase_C"/>
</dbReference>
<dbReference type="InterPro" id="IPR012093">
    <property type="entry name" value="Pirin"/>
</dbReference>
<dbReference type="GO" id="GO:0051213">
    <property type="term" value="F:dioxygenase activity"/>
    <property type="evidence" value="ECO:0007669"/>
    <property type="project" value="UniProtKB-KW"/>
</dbReference>
<feature type="domain" description="Pirin N-terminal" evidence="4">
    <location>
        <begin position="10"/>
        <end position="119"/>
    </location>
</feature>
<evidence type="ECO:0000256" key="3">
    <source>
        <dbReference type="RuleBase" id="RU003457"/>
    </source>
</evidence>
<evidence type="ECO:0000313" key="6">
    <source>
        <dbReference type="EMBL" id="KYG67481.1"/>
    </source>
</evidence>
<keyword evidence="2" id="KW-0479">Metal-binding</keyword>
<reference evidence="6 7" key="1">
    <citation type="submission" date="2016-03" db="EMBL/GenBank/DDBJ databases">
        <authorList>
            <person name="Ploux O."/>
        </authorList>
    </citation>
    <scope>NUCLEOTIDE SEQUENCE [LARGE SCALE GENOMIC DNA]</scope>
    <source>
        <strain evidence="6 7">R0</strain>
    </source>
</reference>
<comment type="similarity">
    <text evidence="1 3">Belongs to the pirin family.</text>
</comment>
<dbReference type="PANTHER" id="PTHR43212:SF3">
    <property type="entry name" value="QUERCETIN 2,3-DIOXYGENASE"/>
    <property type="match status" value="1"/>
</dbReference>
<feature type="binding site" evidence="2">
    <location>
        <position position="57"/>
    </location>
    <ligand>
        <name>Fe cation</name>
        <dbReference type="ChEBI" id="CHEBI:24875"/>
    </ligand>
</feature>
<keyword evidence="7" id="KW-1185">Reference proteome</keyword>
<protein>
    <submittedName>
        <fullName evidence="6">Quercetin 2,3-dioxygenase</fullName>
    </submittedName>
</protein>
<dbReference type="CDD" id="cd02910">
    <property type="entry name" value="cupin_Yhhw_N"/>
    <property type="match status" value="1"/>
</dbReference>
<keyword evidence="6" id="KW-0223">Dioxygenase</keyword>
<organism evidence="6 7">
    <name type="scientific">Bdellovibrio bacteriovorus</name>
    <dbReference type="NCBI Taxonomy" id="959"/>
    <lineage>
        <taxon>Bacteria</taxon>
        <taxon>Pseudomonadati</taxon>
        <taxon>Bdellovibrionota</taxon>
        <taxon>Bdellovibrionia</taxon>
        <taxon>Bdellovibrionales</taxon>
        <taxon>Pseudobdellovibrionaceae</taxon>
        <taxon>Bdellovibrio</taxon>
    </lineage>
</organism>
<name>A0A150WSK9_BDEBC</name>
<proteinExistence type="inferred from homology"/>
<dbReference type="InterPro" id="IPR014710">
    <property type="entry name" value="RmlC-like_jellyroll"/>
</dbReference>
<dbReference type="InterPro" id="IPR011051">
    <property type="entry name" value="RmlC_Cupin_sf"/>
</dbReference>
<keyword evidence="6" id="KW-0560">Oxidoreductase</keyword>
<dbReference type="CDD" id="cd20311">
    <property type="entry name" value="cupin_Yhhw_C"/>
    <property type="match status" value="1"/>
</dbReference>
<dbReference type="SUPFAM" id="SSF51182">
    <property type="entry name" value="RmlC-like cupins"/>
    <property type="match status" value="1"/>
</dbReference>
<dbReference type="OrthoDB" id="5290824at2"/>
<dbReference type="Gene3D" id="2.60.120.10">
    <property type="entry name" value="Jelly Rolls"/>
    <property type="match status" value="2"/>
</dbReference>
<gene>
    <name evidence="6" type="ORF">AZI86_05105</name>
</gene>
<dbReference type="Proteomes" id="UP000075320">
    <property type="component" value="Unassembled WGS sequence"/>
</dbReference>
<dbReference type="RefSeq" id="WP_061835071.1">
    <property type="nucleotide sequence ID" value="NZ_LUKE01000001.1"/>
</dbReference>
<evidence type="ECO:0000259" key="5">
    <source>
        <dbReference type="Pfam" id="PF17954"/>
    </source>
</evidence>
<feature type="domain" description="Quercetin 2,3-dioxygenase C-terminal cupin" evidence="5">
    <location>
        <begin position="147"/>
        <end position="231"/>
    </location>
</feature>
<keyword evidence="2" id="KW-0408">Iron</keyword>